<dbReference type="Proteomes" id="UP000030742">
    <property type="component" value="Unassembled WGS sequence"/>
</dbReference>
<evidence type="ECO:0000313" key="3">
    <source>
        <dbReference type="Proteomes" id="UP000030742"/>
    </source>
</evidence>
<reference evidence="1 3" key="1">
    <citation type="journal article" date="2013" name="Genome Biol.">
        <title>Draft genome of the mountain pine beetle, Dendroctonus ponderosae Hopkins, a major forest pest.</title>
        <authorList>
            <person name="Keeling C.I."/>
            <person name="Yuen M.M."/>
            <person name="Liao N.Y."/>
            <person name="Docking T.R."/>
            <person name="Chan S.K."/>
            <person name="Taylor G.A."/>
            <person name="Palmquist D.L."/>
            <person name="Jackman S.D."/>
            <person name="Nguyen A."/>
            <person name="Li M."/>
            <person name="Henderson H."/>
            <person name="Janes J.K."/>
            <person name="Zhao Y."/>
            <person name="Pandoh P."/>
            <person name="Moore R."/>
            <person name="Sperling F.A."/>
            <person name="Huber D.P."/>
            <person name="Birol I."/>
            <person name="Jones S.J."/>
            <person name="Bohlmann J."/>
        </authorList>
    </citation>
    <scope>NUCLEOTIDE SEQUENCE</scope>
</reference>
<dbReference type="PANTHER" id="PTHR46114">
    <property type="entry name" value="APPLE DOMAIN-CONTAINING PROTEIN"/>
    <property type="match status" value="1"/>
</dbReference>
<dbReference type="EMBL" id="KB632340">
    <property type="protein sequence ID" value="ERL92937.1"/>
    <property type="molecule type" value="Genomic_DNA"/>
</dbReference>
<feature type="non-terminal residue" evidence="1">
    <location>
        <position position="1"/>
    </location>
</feature>
<sequence length="186" mass="21568">YFSKENDLTYCNDAAGLLEKLSFPENSDKEKLFIDASKISLKAVLLHYGNKYPLGLLAHATNINKKKKNISISMEYLKLKKAWDVLVKVCHNFLGNQKANNYRQIIRELISAYKALGCNMSLKIHFLHSHLDFVPENIGAVSDEHGEMFHQNIMYVERRYNGKWSEAMLVDFCWSIRRETSMETTK</sequence>
<dbReference type="OMA" id="NIMYVER"/>
<name>N6TRA4_DENPD</name>
<dbReference type="AlphaFoldDB" id="N6TRA4"/>
<gene>
    <name evidence="2" type="ORF">D910_10242</name>
    <name evidence="1" type="ORF">YQE_11529</name>
</gene>
<protein>
    <submittedName>
        <fullName evidence="1">Uncharacterized protein</fullName>
    </submittedName>
</protein>
<dbReference type="PANTHER" id="PTHR46114:SF2">
    <property type="entry name" value="CULLIN N-TERMINAL DOMAIN-CONTAINING PROTEIN"/>
    <property type="match status" value="1"/>
</dbReference>
<proteinExistence type="predicted"/>
<accession>N6TRA4</accession>
<dbReference type="HOGENOM" id="CLU_027602_1_1_1"/>
<dbReference type="EMBL" id="KB741253">
    <property type="protein sequence ID" value="ENN71795.1"/>
    <property type="molecule type" value="Genomic_DNA"/>
</dbReference>
<evidence type="ECO:0000313" key="2">
    <source>
        <dbReference type="EMBL" id="ERL92937.1"/>
    </source>
</evidence>
<organism evidence="1">
    <name type="scientific">Dendroctonus ponderosae</name>
    <name type="common">Mountain pine beetle</name>
    <dbReference type="NCBI Taxonomy" id="77166"/>
    <lineage>
        <taxon>Eukaryota</taxon>
        <taxon>Metazoa</taxon>
        <taxon>Ecdysozoa</taxon>
        <taxon>Arthropoda</taxon>
        <taxon>Hexapoda</taxon>
        <taxon>Insecta</taxon>
        <taxon>Pterygota</taxon>
        <taxon>Neoptera</taxon>
        <taxon>Endopterygota</taxon>
        <taxon>Coleoptera</taxon>
        <taxon>Polyphaga</taxon>
        <taxon>Cucujiformia</taxon>
        <taxon>Curculionidae</taxon>
        <taxon>Scolytinae</taxon>
        <taxon>Dendroctonus</taxon>
    </lineage>
</organism>
<evidence type="ECO:0000313" key="1">
    <source>
        <dbReference type="EMBL" id="ENN71795.1"/>
    </source>
</evidence>